<keyword evidence="5" id="KW-0539">Nucleus</keyword>
<accession>A0A0C7N8Q3</accession>
<dbReference type="GO" id="GO:0005664">
    <property type="term" value="C:nuclear origin of replication recognition complex"/>
    <property type="evidence" value="ECO:0007669"/>
    <property type="project" value="EnsemblFungi"/>
</dbReference>
<evidence type="ECO:0000259" key="7">
    <source>
        <dbReference type="Pfam" id="PF05460"/>
    </source>
</evidence>
<organism evidence="8 9">
    <name type="scientific">Lachancea lanzarotensis</name>
    <dbReference type="NCBI Taxonomy" id="1245769"/>
    <lineage>
        <taxon>Eukaryota</taxon>
        <taxon>Fungi</taxon>
        <taxon>Dikarya</taxon>
        <taxon>Ascomycota</taxon>
        <taxon>Saccharomycotina</taxon>
        <taxon>Saccharomycetes</taxon>
        <taxon>Saccharomycetales</taxon>
        <taxon>Saccharomycetaceae</taxon>
        <taxon>Lachancea</taxon>
    </lineage>
</organism>
<dbReference type="RefSeq" id="XP_022628044.1">
    <property type="nucleotide sequence ID" value="XM_022772594.1"/>
</dbReference>
<dbReference type="AlphaFoldDB" id="A0A0C7N8Q3"/>
<dbReference type="GO" id="GO:0005656">
    <property type="term" value="C:nuclear pre-replicative complex"/>
    <property type="evidence" value="ECO:0007669"/>
    <property type="project" value="EnsemblFungi"/>
</dbReference>
<feature type="compositionally biased region" description="Acidic residues" evidence="6">
    <location>
        <begin position="211"/>
        <end position="229"/>
    </location>
</feature>
<proteinExistence type="inferred from homology"/>
<dbReference type="InterPro" id="IPR016811">
    <property type="entry name" value="ORC6_fun"/>
</dbReference>
<sequence length="432" mass="49861">MSTQQVRRSICDVLDIDPDHVDNDWSKGRLKKLQNTTYTLYNVSLNKVMLKQHEEVARTHLCAFLAAEKLAEKYEPDLRFGPDKIPLEPRQVLKMLDIMRTTILTSSPVKGLSFSPSPRKGRGSPVRNGGRFTAVDPVEMRRQLFGTPTKQGKSSTPVMQTTLAKEIGQENTNIKEHSETVENTPRRKLVFEMDEAEDQRDVASAMGEANDKEEEDDNEEEALEEEGEIYDAKRPTPRRLNSSPKKRFKASDFDPSTATSGNGDQRRCLLYKKYYKVTPAEIVELCNHFEIPRDLAYRILDQFFEHATYLVFPYQLVCGLILNCCQVIFNDQRRKDPRVSEYLYQKMCLLMKTTDISEIKECMRIVRELIEGEQWFRGLKVKYDYYDGVAYEEAIAIRLGNMLQRPTNIASDEQLEIWKSRLVTDLSLRDGA</sequence>
<evidence type="ECO:0000256" key="5">
    <source>
        <dbReference type="ARBA" id="ARBA00023242"/>
    </source>
</evidence>
<comment type="subcellular location">
    <subcellularLocation>
        <location evidence="1">Nucleus</location>
    </subcellularLocation>
</comment>
<dbReference type="GO" id="GO:0003688">
    <property type="term" value="F:DNA replication origin binding"/>
    <property type="evidence" value="ECO:0007669"/>
    <property type="project" value="EnsemblFungi"/>
</dbReference>
<evidence type="ECO:0000256" key="3">
    <source>
        <dbReference type="ARBA" id="ARBA00022705"/>
    </source>
</evidence>
<dbReference type="OrthoDB" id="5367324at2759"/>
<evidence type="ECO:0000256" key="2">
    <source>
        <dbReference type="ARBA" id="ARBA00010840"/>
    </source>
</evidence>
<dbReference type="Pfam" id="PF05460">
    <property type="entry name" value="ORC6"/>
    <property type="match status" value="1"/>
</dbReference>
<keyword evidence="4" id="KW-0238">DNA-binding</keyword>
<dbReference type="GO" id="GO:0030466">
    <property type="term" value="P:silent mating-type cassette heterochromatin formation"/>
    <property type="evidence" value="ECO:0007669"/>
    <property type="project" value="EnsemblFungi"/>
</dbReference>
<dbReference type="Proteomes" id="UP000054304">
    <property type="component" value="Unassembled WGS sequence"/>
</dbReference>
<evidence type="ECO:0000313" key="9">
    <source>
        <dbReference type="Proteomes" id="UP000054304"/>
    </source>
</evidence>
<keyword evidence="3" id="KW-0235">DNA replication</keyword>
<comment type="similarity">
    <text evidence="2">Belongs to the ORC6 family.</text>
</comment>
<name>A0A0C7N8Q3_9SACH</name>
<dbReference type="GeneID" id="34685254"/>
<feature type="domain" description="ORC6 first cyclin-like" evidence="7">
    <location>
        <begin position="23"/>
        <end position="106"/>
    </location>
</feature>
<evidence type="ECO:0000256" key="6">
    <source>
        <dbReference type="SAM" id="MobiDB-lite"/>
    </source>
</evidence>
<dbReference type="STRING" id="1245769.A0A0C7N8Q3"/>
<dbReference type="GO" id="GO:0006270">
    <property type="term" value="P:DNA replication initiation"/>
    <property type="evidence" value="ECO:0007669"/>
    <property type="project" value="EnsemblFungi"/>
</dbReference>
<evidence type="ECO:0000256" key="1">
    <source>
        <dbReference type="ARBA" id="ARBA00004123"/>
    </source>
</evidence>
<gene>
    <name evidence="8" type="ORF">LALA0_S04e01266g</name>
</gene>
<dbReference type="EMBL" id="LN736363">
    <property type="protein sequence ID" value="CEP61812.1"/>
    <property type="molecule type" value="Genomic_DNA"/>
</dbReference>
<feature type="region of interest" description="Disordered" evidence="6">
    <location>
        <begin position="167"/>
        <end position="262"/>
    </location>
</feature>
<dbReference type="HOGENOM" id="CLU_660677_0_0_1"/>
<reference evidence="8 9" key="1">
    <citation type="submission" date="2014-12" db="EMBL/GenBank/DDBJ databases">
        <authorList>
            <person name="Neuveglise Cecile"/>
        </authorList>
    </citation>
    <scope>NUCLEOTIDE SEQUENCE [LARGE SCALE GENOMIC DNA]</scope>
    <source>
        <strain evidence="8 9">CBS 12615</strain>
    </source>
</reference>
<dbReference type="GO" id="GO:0031261">
    <property type="term" value="C:DNA replication preinitiation complex"/>
    <property type="evidence" value="ECO:0007669"/>
    <property type="project" value="EnsemblFungi"/>
</dbReference>
<feature type="region of interest" description="Disordered" evidence="6">
    <location>
        <begin position="109"/>
        <end position="133"/>
    </location>
</feature>
<evidence type="ECO:0000256" key="4">
    <source>
        <dbReference type="ARBA" id="ARBA00023125"/>
    </source>
</evidence>
<protein>
    <submittedName>
        <fullName evidence="8">LALA0S04e01266g1_1</fullName>
    </submittedName>
</protein>
<dbReference type="InterPro" id="IPR008721">
    <property type="entry name" value="ORC6_cyclin_first"/>
</dbReference>
<evidence type="ECO:0000313" key="8">
    <source>
        <dbReference type="EMBL" id="CEP61812.1"/>
    </source>
</evidence>
<dbReference type="GO" id="GO:0006267">
    <property type="term" value="P:pre-replicative complex assembly involved in nuclear cell cycle DNA replication"/>
    <property type="evidence" value="ECO:0007669"/>
    <property type="project" value="EnsemblFungi"/>
</dbReference>
<dbReference type="PIRSF" id="PIRSF022941">
    <property type="entry name" value="ORC6_fun"/>
    <property type="match status" value="1"/>
</dbReference>
<keyword evidence="9" id="KW-1185">Reference proteome</keyword>